<dbReference type="PANTHER" id="PTHR43470:SF3">
    <property type="entry name" value="PHOSPHATE TRANSPORT SYSTEM PERMEASE PROTEIN PSTA-RELATED"/>
    <property type="match status" value="1"/>
</dbReference>
<dbReference type="NCBIfam" id="TIGR00974">
    <property type="entry name" value="3a0107s02c"/>
    <property type="match status" value="1"/>
</dbReference>
<sequence length="278" mass="29953">MIIDRMVKIVFGIISYLLVTIILLIVGFLILSGLDDINLEFLTSFPRNSMTEGGIWPSILGTAYFLSIALLFSVPVGILAAVYLSEYSKENRLQRLVLTANNILAGIPSVVFGMFGLSLFSITFGFGTSVIAGGLTLGIMSLPYVISNTHESLVAVPKSYREASMALGANKAETTFKIVIPASSSRILTGVIIAIGRIIGETAPLLFTGAAFYITRNPSGPFEPAMALPTHIFVLSAIYPDNVTPQLEGSISVLLIIVVALFMSVAVRRRRESRKMEG</sequence>
<evidence type="ECO:0000313" key="11">
    <source>
        <dbReference type="EMBL" id="KUK89924.1"/>
    </source>
</evidence>
<evidence type="ECO:0000256" key="8">
    <source>
        <dbReference type="RuleBase" id="RU363043"/>
    </source>
</evidence>
<comment type="similarity">
    <text evidence="2 8">Belongs to the binding-protein-dependent transport system permease family. CysTW subfamily.</text>
</comment>
<evidence type="ECO:0000256" key="7">
    <source>
        <dbReference type="ARBA" id="ARBA00023136"/>
    </source>
</evidence>
<dbReference type="PATRIC" id="fig|1236046.5.peg.384"/>
<keyword evidence="6 8" id="KW-1133">Transmembrane helix</keyword>
<dbReference type="CDD" id="cd06261">
    <property type="entry name" value="TM_PBP2"/>
    <property type="match status" value="1"/>
</dbReference>
<dbReference type="EMBL" id="DQBS01000195">
    <property type="protein sequence ID" value="HCO70641.1"/>
    <property type="molecule type" value="Genomic_DNA"/>
</dbReference>
<keyword evidence="7 8" id="KW-0472">Membrane</keyword>
<dbReference type="Pfam" id="PF00528">
    <property type="entry name" value="BPD_transp_1"/>
    <property type="match status" value="1"/>
</dbReference>
<dbReference type="PANTHER" id="PTHR43470">
    <property type="entry name" value="PHOSPHATE TRANSPORT SYSTEM PERMEASE PROTEIN PSTA-RELATED"/>
    <property type="match status" value="1"/>
</dbReference>
<feature type="transmembrane region" description="Helical" evidence="8">
    <location>
        <begin position="126"/>
        <end position="146"/>
    </location>
</feature>
<feature type="transmembrane region" description="Helical" evidence="8">
    <location>
        <begin position="9"/>
        <end position="34"/>
    </location>
</feature>
<evidence type="ECO:0000313" key="13">
    <source>
        <dbReference type="Proteomes" id="UP000264215"/>
    </source>
</evidence>
<dbReference type="SUPFAM" id="SSF161098">
    <property type="entry name" value="MetI-like"/>
    <property type="match status" value="1"/>
</dbReference>
<organism evidence="11 12">
    <name type="scientific">Mesotoga infera</name>
    <dbReference type="NCBI Taxonomy" id="1236046"/>
    <lineage>
        <taxon>Bacteria</taxon>
        <taxon>Thermotogati</taxon>
        <taxon>Thermotogota</taxon>
        <taxon>Thermotogae</taxon>
        <taxon>Kosmotogales</taxon>
        <taxon>Kosmotogaceae</taxon>
        <taxon>Mesotoga</taxon>
    </lineage>
</organism>
<feature type="transmembrane region" description="Helical" evidence="8">
    <location>
        <begin position="96"/>
        <end position="120"/>
    </location>
</feature>
<gene>
    <name evidence="10" type="primary">pstA</name>
    <name evidence="10" type="ORF">DIT26_08755</name>
    <name evidence="11" type="ORF">XE02_0781</name>
</gene>
<feature type="transmembrane region" description="Helical" evidence="8">
    <location>
        <begin position="187"/>
        <end position="214"/>
    </location>
</feature>
<evidence type="ECO:0000256" key="6">
    <source>
        <dbReference type="ARBA" id="ARBA00022989"/>
    </source>
</evidence>
<dbReference type="GO" id="GO:0035435">
    <property type="term" value="P:phosphate ion transmembrane transport"/>
    <property type="evidence" value="ECO:0007669"/>
    <property type="project" value="InterPro"/>
</dbReference>
<dbReference type="Proteomes" id="UP000264215">
    <property type="component" value="Unassembled WGS sequence"/>
</dbReference>
<evidence type="ECO:0000256" key="5">
    <source>
        <dbReference type="ARBA" id="ARBA00022692"/>
    </source>
</evidence>
<feature type="transmembrane region" description="Helical" evidence="8">
    <location>
        <begin position="249"/>
        <end position="267"/>
    </location>
</feature>
<dbReference type="InterPro" id="IPR035906">
    <property type="entry name" value="MetI-like_sf"/>
</dbReference>
<reference evidence="12" key="2">
    <citation type="journal article" date="2015" name="MBio">
        <title>Genome-Resolved Metagenomic Analysis Reveals Roles for Candidate Phyla and Other Microbial Community Members in Biogeochemical Transformations in Oil Reservoirs.</title>
        <authorList>
            <person name="Hu P."/>
            <person name="Tom L."/>
            <person name="Singh A."/>
            <person name="Thomas B.C."/>
            <person name="Baker B.J."/>
            <person name="Piceno Y.M."/>
            <person name="Andersen G.L."/>
            <person name="Banfield J.F."/>
        </authorList>
    </citation>
    <scope>NUCLEOTIDE SEQUENCE [LARGE SCALE GENOMIC DNA]</scope>
</reference>
<comment type="subcellular location">
    <subcellularLocation>
        <location evidence="1 8">Cell membrane</location>
        <topology evidence="1 8">Multi-pass membrane protein</topology>
    </subcellularLocation>
</comment>
<protein>
    <recommendedName>
        <fullName evidence="8">Phosphate transport system permease protein PstA</fullName>
    </recommendedName>
</protein>
<evidence type="ECO:0000256" key="1">
    <source>
        <dbReference type="ARBA" id="ARBA00004651"/>
    </source>
</evidence>
<evidence type="ECO:0000313" key="12">
    <source>
        <dbReference type="Proteomes" id="UP000055014"/>
    </source>
</evidence>
<keyword evidence="3" id="KW-0813">Transport</keyword>
<proteinExistence type="inferred from homology"/>
<evidence type="ECO:0000313" key="10">
    <source>
        <dbReference type="EMBL" id="HCO70641.1"/>
    </source>
</evidence>
<dbReference type="Proteomes" id="UP000055014">
    <property type="component" value="Unassembled WGS sequence"/>
</dbReference>
<evidence type="ECO:0000256" key="3">
    <source>
        <dbReference type="ARBA" id="ARBA00022448"/>
    </source>
</evidence>
<dbReference type="Gene3D" id="1.10.3720.10">
    <property type="entry name" value="MetI-like"/>
    <property type="match status" value="1"/>
</dbReference>
<accession>A0A101I7I7</accession>
<feature type="transmembrane region" description="Helical" evidence="8">
    <location>
        <begin position="54"/>
        <end position="84"/>
    </location>
</feature>
<reference evidence="10 13" key="3">
    <citation type="journal article" date="2018" name="Nat. Biotechnol.">
        <title>A standardized bacterial taxonomy based on genome phylogeny substantially revises the tree of life.</title>
        <authorList>
            <person name="Parks D.H."/>
            <person name="Chuvochina M."/>
            <person name="Waite D.W."/>
            <person name="Rinke C."/>
            <person name="Skarshewski A."/>
            <person name="Chaumeil P.A."/>
            <person name="Hugenholtz P."/>
        </authorList>
    </citation>
    <scope>NUCLEOTIDE SEQUENCE [LARGE SCALE GENOMIC DNA]</scope>
    <source>
        <strain evidence="10">UBA9905</strain>
    </source>
</reference>
<dbReference type="AlphaFoldDB" id="A0A101I7I7"/>
<evidence type="ECO:0000256" key="2">
    <source>
        <dbReference type="ARBA" id="ARBA00007069"/>
    </source>
</evidence>
<keyword evidence="5 8" id="KW-0812">Transmembrane</keyword>
<comment type="caution">
    <text evidence="11">The sequence shown here is derived from an EMBL/GenBank/DDBJ whole genome shotgun (WGS) entry which is preliminary data.</text>
</comment>
<evidence type="ECO:0000256" key="4">
    <source>
        <dbReference type="ARBA" id="ARBA00022475"/>
    </source>
</evidence>
<dbReference type="PROSITE" id="PS50928">
    <property type="entry name" value="ABC_TM1"/>
    <property type="match status" value="1"/>
</dbReference>
<reference evidence="11" key="1">
    <citation type="journal article" date="2015" name="MBio">
        <title>Genome-resolved metagenomic analysis reveals roles for candidate phyla and other microbial community members in biogeochemical transformations in oil reservoirs.</title>
        <authorList>
            <person name="Hu P."/>
            <person name="Tom L."/>
            <person name="Singh A."/>
            <person name="Thomas B.C."/>
            <person name="Baker B.J."/>
            <person name="Piceno Y.M."/>
            <person name="Andersen G.L."/>
            <person name="Banfield J.F."/>
        </authorList>
    </citation>
    <scope>NUCLEOTIDE SEQUENCE [LARGE SCALE GENOMIC DNA]</scope>
    <source>
        <strain evidence="11">46_70</strain>
    </source>
</reference>
<feature type="domain" description="ABC transmembrane type-1" evidence="9">
    <location>
        <begin position="59"/>
        <end position="266"/>
    </location>
</feature>
<dbReference type="InterPro" id="IPR005672">
    <property type="entry name" value="Phosphate_PstA"/>
</dbReference>
<dbReference type="InterPro" id="IPR000515">
    <property type="entry name" value="MetI-like"/>
</dbReference>
<dbReference type="GO" id="GO:0005886">
    <property type="term" value="C:plasma membrane"/>
    <property type="evidence" value="ECO:0007669"/>
    <property type="project" value="UniProtKB-SubCell"/>
</dbReference>
<keyword evidence="4 8" id="KW-1003">Cell membrane</keyword>
<evidence type="ECO:0000259" key="9">
    <source>
        <dbReference type="PROSITE" id="PS50928"/>
    </source>
</evidence>
<dbReference type="GO" id="GO:0005315">
    <property type="term" value="F:phosphate transmembrane transporter activity"/>
    <property type="evidence" value="ECO:0007669"/>
    <property type="project" value="InterPro"/>
</dbReference>
<dbReference type="EMBL" id="LGGW01000061">
    <property type="protein sequence ID" value="KUK89924.1"/>
    <property type="molecule type" value="Genomic_DNA"/>
</dbReference>
<name>A0A101I7I7_9BACT</name>